<evidence type="ECO:0000313" key="4">
    <source>
        <dbReference type="Proteomes" id="UP000323886"/>
    </source>
</evidence>
<dbReference type="OrthoDB" id="9814952at2"/>
<dbReference type="Proteomes" id="UP000323886">
    <property type="component" value="Unassembled WGS sequence"/>
</dbReference>
<keyword evidence="1" id="KW-1277">Toxin-antitoxin system</keyword>
<comment type="caution">
    <text evidence="3">The sequence shown here is derived from an EMBL/GenBank/DDBJ whole genome shotgun (WGS) entry which is preliminary data.</text>
</comment>
<keyword evidence="4" id="KW-1185">Reference proteome</keyword>
<dbReference type="Pfam" id="PF05016">
    <property type="entry name" value="ParE_toxin"/>
    <property type="match status" value="1"/>
</dbReference>
<keyword evidence="2" id="KW-0472">Membrane</keyword>
<dbReference type="AlphaFoldDB" id="A0A5M6HJ80"/>
<gene>
    <name evidence="3" type="ORF">F1193_16190</name>
</gene>
<sequence>MTHEVRFRPSAAADLVSLYDHIAERAGPRIAGDYLSRIEAACRRLDAFPERGTRRDDLAPGIRTIGFERRVTIAFRVLGGVVEIVAIAYGGRTFEPDLLEGED</sequence>
<name>A0A5M6HJ80_9HYPH</name>
<feature type="transmembrane region" description="Helical" evidence="2">
    <location>
        <begin position="73"/>
        <end position="91"/>
    </location>
</feature>
<evidence type="ECO:0000256" key="2">
    <source>
        <dbReference type="SAM" id="Phobius"/>
    </source>
</evidence>
<keyword evidence="2" id="KW-1133">Transmembrane helix</keyword>
<dbReference type="EMBL" id="VWPL01000049">
    <property type="protein sequence ID" value="KAA5595923.1"/>
    <property type="molecule type" value="Genomic_DNA"/>
</dbReference>
<evidence type="ECO:0000256" key="1">
    <source>
        <dbReference type="ARBA" id="ARBA00022649"/>
    </source>
</evidence>
<organism evidence="3 4">
    <name type="scientific">Blastochloris sulfoviridis</name>
    <dbReference type="NCBI Taxonomy" id="50712"/>
    <lineage>
        <taxon>Bacteria</taxon>
        <taxon>Pseudomonadati</taxon>
        <taxon>Pseudomonadota</taxon>
        <taxon>Alphaproteobacteria</taxon>
        <taxon>Hyphomicrobiales</taxon>
        <taxon>Blastochloridaceae</taxon>
        <taxon>Blastochloris</taxon>
    </lineage>
</organism>
<protein>
    <submittedName>
        <fullName evidence="3">Type II toxin-antitoxin system RelE/ParE family toxin</fullName>
    </submittedName>
</protein>
<reference evidence="3 4" key="1">
    <citation type="submission" date="2019-09" db="EMBL/GenBank/DDBJ databases">
        <title>Draft Whole-Genome sequence of Blastochloris sulfoviridis DSM 729.</title>
        <authorList>
            <person name="Meyer T.E."/>
            <person name="Kyndt J.A."/>
        </authorList>
    </citation>
    <scope>NUCLEOTIDE SEQUENCE [LARGE SCALE GENOMIC DNA]</scope>
    <source>
        <strain evidence="3 4">DSM 729</strain>
    </source>
</reference>
<evidence type="ECO:0000313" key="3">
    <source>
        <dbReference type="EMBL" id="KAA5595923.1"/>
    </source>
</evidence>
<dbReference type="InterPro" id="IPR035093">
    <property type="entry name" value="RelE/ParE_toxin_dom_sf"/>
</dbReference>
<dbReference type="InterPro" id="IPR007712">
    <property type="entry name" value="RelE/ParE_toxin"/>
</dbReference>
<proteinExistence type="predicted"/>
<dbReference type="RefSeq" id="WP_150098841.1">
    <property type="nucleotide sequence ID" value="NZ_VWPL01000049.1"/>
</dbReference>
<keyword evidence="2" id="KW-0812">Transmembrane</keyword>
<dbReference type="Gene3D" id="3.30.2310.20">
    <property type="entry name" value="RelE-like"/>
    <property type="match status" value="1"/>
</dbReference>
<accession>A0A5M6HJ80</accession>